<dbReference type="PhylomeDB" id="E9AWC4"/>
<sequence length="539" mass="58352">MVTPLPFRVRSGLRLLLPFRASIILPYLLHIDTRAVRTRAPSLVACGVSLLLSVVCSWVCACFSACLRLCFSFPSPSFNLLVVLMVELHIFDFDGTIFFSPVADPNALAAALVASGDLGAEDAAATAKRLHGKLRSPVSSGGLGWYQSLSTLSPPAVPERPAEATWFVEPILEHMRAIVETRNSSAKERRPNAGTQRAAPTVDMPLIYVLTGRDVKYHDRIWTLLQQAGLDREVEDVLLKPSETAGTVRYKLNRFFSLIQYHRPSRVYYYEDRVEQGRALLEGMRVLEEVLYMDVSDKHNGTVSGGNGCWKPDRVGVVTFDVAGGAAEEASTTTPPPPTALNTPQPTVVPCAERDGATCQGADGRNAHLSTIASSLRTSPYSLLRDACYPVDRRVLFGSSSPTDTLLEAKVSAALDQAERQAWQWVERTVEFYNSKSACQVQGRGRGQGGRPVVGGKQDSVAITTTAFGPKADKPAVCDARALHAAVSFAVPPPFVFVMVLVPPALCGRSSSILTGEQLVAVLRTLEEEKRASDKAAAA</sequence>
<keyword evidence="1" id="KW-0472">Membrane</keyword>
<evidence type="ECO:0000313" key="2">
    <source>
        <dbReference type="EMBL" id="CBZ27259.1"/>
    </source>
</evidence>
<dbReference type="Proteomes" id="UP000007259">
    <property type="component" value="Chromosome 23"/>
</dbReference>
<keyword evidence="3" id="KW-1185">Reference proteome</keyword>
<reference evidence="2 3" key="1">
    <citation type="journal article" date="2011" name="Genome Res.">
        <title>Chromosome and gene copy number variation allow major structural change between species and strains of Leishmania.</title>
        <authorList>
            <person name="Rogers M.B."/>
            <person name="Hilley J.D."/>
            <person name="Dickens N.J."/>
            <person name="Wilkes J."/>
            <person name="Bates P.A."/>
            <person name="Depledge D.P."/>
            <person name="Harris D."/>
            <person name="Her Y."/>
            <person name="Herzyk P."/>
            <person name="Imamura H."/>
            <person name="Otto T.D."/>
            <person name="Sanders M."/>
            <person name="Seeger K."/>
            <person name="Dujardin J.C."/>
            <person name="Berriman M."/>
            <person name="Smith D.F."/>
            <person name="Hertz-Fowler C."/>
            <person name="Mottram J.C."/>
        </authorList>
    </citation>
    <scope>NUCLEOTIDE SEQUENCE [LARGE SCALE GENOMIC DNA]</scope>
    <source>
        <strain evidence="2 3">MHOM/GT/2001/U1103</strain>
    </source>
</reference>
<evidence type="ECO:0008006" key="4">
    <source>
        <dbReference type="Google" id="ProtNLM"/>
    </source>
</evidence>
<evidence type="ECO:0000313" key="3">
    <source>
        <dbReference type="Proteomes" id="UP000007259"/>
    </source>
</evidence>
<dbReference type="RefSeq" id="XP_003875746.1">
    <property type="nucleotide sequence ID" value="XM_003875697.1"/>
</dbReference>
<evidence type="ECO:0000256" key="1">
    <source>
        <dbReference type="SAM" id="Phobius"/>
    </source>
</evidence>
<feature type="transmembrane region" description="Helical" evidence="1">
    <location>
        <begin position="42"/>
        <end position="66"/>
    </location>
</feature>
<keyword evidence="1" id="KW-1133">Transmembrane helix</keyword>
<gene>
    <name evidence="2" type="ORF">LMXM_23_1065</name>
</gene>
<dbReference type="OrthoDB" id="5596992at2759"/>
<name>E9AWC4_LEIMU</name>
<keyword evidence="1" id="KW-0812">Transmembrane</keyword>
<organism evidence="2 3">
    <name type="scientific">Leishmania mexicana (strain MHOM/GT/2001/U1103)</name>
    <dbReference type="NCBI Taxonomy" id="929439"/>
    <lineage>
        <taxon>Eukaryota</taxon>
        <taxon>Discoba</taxon>
        <taxon>Euglenozoa</taxon>
        <taxon>Kinetoplastea</taxon>
        <taxon>Metakinetoplastina</taxon>
        <taxon>Trypanosomatida</taxon>
        <taxon>Trypanosomatidae</taxon>
        <taxon>Leishmaniinae</taxon>
        <taxon>Leishmania</taxon>
    </lineage>
</organism>
<dbReference type="VEuPathDB" id="TriTrypDB:LmxM.23.1065"/>
<dbReference type="AlphaFoldDB" id="E9AWC4"/>
<dbReference type="GeneID" id="13454334"/>
<protein>
    <recommendedName>
        <fullName evidence="4">Swiss Army Knife RNA repair protein HAD domain-containing protein</fullName>
    </recommendedName>
</protein>
<proteinExistence type="predicted"/>
<dbReference type="OMA" id="MVELHIF"/>
<dbReference type="KEGG" id="lmi:LMXM_23_1065"/>
<dbReference type="EMBL" id="FR799576">
    <property type="protein sequence ID" value="CBZ27259.1"/>
    <property type="molecule type" value="Genomic_DNA"/>
</dbReference>
<accession>E9AWC4</accession>